<evidence type="ECO:0000313" key="6">
    <source>
        <dbReference type="EMBL" id="PON91042.1"/>
    </source>
</evidence>
<dbReference type="GO" id="GO:0003729">
    <property type="term" value="F:mRNA binding"/>
    <property type="evidence" value="ECO:0007669"/>
    <property type="project" value="TreeGrafter"/>
</dbReference>
<dbReference type="Gene3D" id="1.25.40.1040">
    <property type="match status" value="1"/>
</dbReference>
<dbReference type="InterPro" id="IPR008847">
    <property type="entry name" value="Suf"/>
</dbReference>
<dbReference type="PANTHER" id="PTHR19980">
    <property type="entry name" value="RNA CLEAVAGE STIMULATION FACTOR"/>
    <property type="match status" value="1"/>
</dbReference>
<reference evidence="7" key="1">
    <citation type="submission" date="2016-06" db="EMBL/GenBank/DDBJ databases">
        <title>Parallel loss of symbiosis genes in relatives of nitrogen-fixing non-legume Parasponia.</title>
        <authorList>
            <person name="Van Velzen R."/>
            <person name="Holmer R."/>
            <person name="Bu F."/>
            <person name="Rutten L."/>
            <person name="Van Zeijl A."/>
            <person name="Liu W."/>
            <person name="Santuari L."/>
            <person name="Cao Q."/>
            <person name="Sharma T."/>
            <person name="Shen D."/>
            <person name="Roswanjaya Y."/>
            <person name="Wardhani T."/>
            <person name="Kalhor M.S."/>
            <person name="Jansen J."/>
            <person name="Van den Hoogen J."/>
            <person name="Gungor B."/>
            <person name="Hartog M."/>
            <person name="Hontelez J."/>
            <person name="Verver J."/>
            <person name="Yang W.-C."/>
            <person name="Schijlen E."/>
            <person name="Repin R."/>
            <person name="Schilthuizen M."/>
            <person name="Schranz E."/>
            <person name="Heidstra R."/>
            <person name="Miyata K."/>
            <person name="Fedorova E."/>
            <person name="Kohlen W."/>
            <person name="Bisseling T."/>
            <person name="Smit S."/>
            <person name="Geurts R."/>
        </authorList>
    </citation>
    <scope>NUCLEOTIDE SEQUENCE [LARGE SCALE GENOMIC DNA]</scope>
    <source>
        <strain evidence="7">cv. RG33-2</strain>
    </source>
</reference>
<feature type="region of interest" description="Disordered" evidence="4">
    <location>
        <begin position="1"/>
        <end position="22"/>
    </location>
</feature>
<evidence type="ECO:0000259" key="5">
    <source>
        <dbReference type="Pfam" id="PF05843"/>
    </source>
</evidence>
<keyword evidence="7" id="KW-1185">Reference proteome</keyword>
<gene>
    <name evidence="6" type="ORF">TorRG33x02_130730</name>
</gene>
<dbReference type="InParanoid" id="A0A2P5EZS9"/>
<name>A0A2P5EZS9_TREOI</name>
<evidence type="ECO:0000256" key="3">
    <source>
        <dbReference type="ARBA" id="ARBA00023242"/>
    </source>
</evidence>
<organism evidence="6 7">
    <name type="scientific">Trema orientale</name>
    <name type="common">Charcoal tree</name>
    <name type="synonym">Celtis orientalis</name>
    <dbReference type="NCBI Taxonomy" id="63057"/>
    <lineage>
        <taxon>Eukaryota</taxon>
        <taxon>Viridiplantae</taxon>
        <taxon>Streptophyta</taxon>
        <taxon>Embryophyta</taxon>
        <taxon>Tracheophyta</taxon>
        <taxon>Spermatophyta</taxon>
        <taxon>Magnoliopsida</taxon>
        <taxon>eudicotyledons</taxon>
        <taxon>Gunneridae</taxon>
        <taxon>Pentapetalae</taxon>
        <taxon>rosids</taxon>
        <taxon>fabids</taxon>
        <taxon>Rosales</taxon>
        <taxon>Cannabaceae</taxon>
        <taxon>Trema</taxon>
    </lineage>
</organism>
<dbReference type="Pfam" id="PF05843">
    <property type="entry name" value="Suf"/>
    <property type="match status" value="1"/>
</dbReference>
<evidence type="ECO:0000256" key="1">
    <source>
        <dbReference type="ARBA" id="ARBA00004123"/>
    </source>
</evidence>
<evidence type="ECO:0000313" key="7">
    <source>
        <dbReference type="Proteomes" id="UP000237000"/>
    </source>
</evidence>
<sequence length="156" mass="18126">MASLEDRPEPESKEKSFPSDKTMDDKYNVEAAEIRANEALRLPISEAIPIYEQLLTLFPTAAKYWKQYVEAHMAVNNDDATKQIFSRCLLNCFQVPLWRCYIRFIRKANDKKGLDGQEETKKAFDFMLSYVGVSYHSSFMDVIDVYTVLLWIGSYI</sequence>
<comment type="subcellular location">
    <subcellularLocation>
        <location evidence="1">Nucleus</location>
    </subcellularLocation>
</comment>
<protein>
    <submittedName>
        <fullName evidence="6">HAT (Half-A-TPR) repeat</fullName>
    </submittedName>
</protein>
<dbReference type="OrthoDB" id="26282at2759"/>
<keyword evidence="2" id="KW-0677">Repeat</keyword>
<accession>A0A2P5EZS9</accession>
<dbReference type="EMBL" id="JXTC01000077">
    <property type="protein sequence ID" value="PON91042.1"/>
    <property type="molecule type" value="Genomic_DNA"/>
</dbReference>
<dbReference type="GO" id="GO:0031124">
    <property type="term" value="P:mRNA 3'-end processing"/>
    <property type="evidence" value="ECO:0007669"/>
    <property type="project" value="InterPro"/>
</dbReference>
<dbReference type="SUPFAM" id="SSF48452">
    <property type="entry name" value="TPR-like"/>
    <property type="match status" value="1"/>
</dbReference>
<dbReference type="PANTHER" id="PTHR19980:SF0">
    <property type="entry name" value="CLEAVAGE STIMULATION FACTOR SUBUNIT 3"/>
    <property type="match status" value="1"/>
</dbReference>
<dbReference type="InterPro" id="IPR045243">
    <property type="entry name" value="Rna14-like"/>
</dbReference>
<dbReference type="GO" id="GO:0005634">
    <property type="term" value="C:nucleus"/>
    <property type="evidence" value="ECO:0007669"/>
    <property type="project" value="UniProtKB-SubCell"/>
</dbReference>
<dbReference type="SMART" id="SM00386">
    <property type="entry name" value="HAT"/>
    <property type="match status" value="2"/>
</dbReference>
<evidence type="ECO:0000256" key="4">
    <source>
        <dbReference type="SAM" id="MobiDB-lite"/>
    </source>
</evidence>
<feature type="domain" description="Suppressor of forked" evidence="5">
    <location>
        <begin position="27"/>
        <end position="138"/>
    </location>
</feature>
<evidence type="ECO:0000256" key="2">
    <source>
        <dbReference type="ARBA" id="ARBA00022737"/>
    </source>
</evidence>
<dbReference type="STRING" id="63057.A0A2P5EZS9"/>
<dbReference type="InterPro" id="IPR003107">
    <property type="entry name" value="HAT"/>
</dbReference>
<proteinExistence type="predicted"/>
<keyword evidence="3" id="KW-0539">Nucleus</keyword>
<dbReference type="AlphaFoldDB" id="A0A2P5EZS9"/>
<dbReference type="Proteomes" id="UP000237000">
    <property type="component" value="Unassembled WGS sequence"/>
</dbReference>
<comment type="caution">
    <text evidence="6">The sequence shown here is derived from an EMBL/GenBank/DDBJ whole genome shotgun (WGS) entry which is preliminary data.</text>
</comment>
<dbReference type="InterPro" id="IPR011990">
    <property type="entry name" value="TPR-like_helical_dom_sf"/>
</dbReference>